<name>A0A2G5TS10_9PELO</name>
<evidence type="ECO:0000256" key="1">
    <source>
        <dbReference type="SAM" id="MobiDB-lite"/>
    </source>
</evidence>
<feature type="compositionally biased region" description="Polar residues" evidence="1">
    <location>
        <begin position="42"/>
        <end position="61"/>
    </location>
</feature>
<keyword evidence="3" id="KW-1185">Reference proteome</keyword>
<comment type="caution">
    <text evidence="2">The sequence shown here is derived from an EMBL/GenBank/DDBJ whole genome shotgun (WGS) entry which is preliminary data.</text>
</comment>
<dbReference type="Proteomes" id="UP000230233">
    <property type="component" value="Chromosome V"/>
</dbReference>
<dbReference type="AlphaFoldDB" id="A0A2G5TS10"/>
<reference evidence="3" key="1">
    <citation type="submission" date="2017-10" db="EMBL/GenBank/DDBJ databases">
        <title>Rapid genome shrinkage in a self-fertile nematode reveals novel sperm competition proteins.</title>
        <authorList>
            <person name="Yin D."/>
            <person name="Schwarz E.M."/>
            <person name="Thomas C.G."/>
            <person name="Felde R.L."/>
            <person name="Korf I.F."/>
            <person name="Cutter A.D."/>
            <person name="Schartner C.M."/>
            <person name="Ralston E.J."/>
            <person name="Meyer B.J."/>
            <person name="Haag E.S."/>
        </authorList>
    </citation>
    <scope>NUCLEOTIDE SEQUENCE [LARGE SCALE GENOMIC DNA]</scope>
    <source>
        <strain evidence="3">JU1422</strain>
    </source>
</reference>
<dbReference type="EMBL" id="PDUG01000005">
    <property type="protein sequence ID" value="PIC30099.1"/>
    <property type="molecule type" value="Genomic_DNA"/>
</dbReference>
<sequence length="316" mass="35236">MNNIVVVVKPPSGDAFNRLIAILVENQLDFSVKCSEPIKEAPTSSQASQNIDFPATNGTQEESNREIQKITSNGGEISDNLADNELKIPQSESIAQFKNTTATTEDYDSSENIDFPAAKRMKLDNLEPQNEIVEPEKPDDVAPIAQVTNEPAQIVSESNQTYNIADKVPNEEPEPESMESETSNNVPVAPIAHVNDEQSVDHNPGMPVLEVMGKRGRKKILICQVCRRKIVKRGGFHRRQHALHHLKLKTWKCTVCEKLLSPGGVGSSHFNSMHPEVPYTRLVETISEQDKKLVDEMEIKCFPSMPASQKRHLNDH</sequence>
<feature type="region of interest" description="Disordered" evidence="1">
    <location>
        <begin position="40"/>
        <end position="65"/>
    </location>
</feature>
<gene>
    <name evidence="2" type="primary">Cnig_chr_V.g21458</name>
    <name evidence="2" type="ORF">B9Z55_021458</name>
</gene>
<organism evidence="2 3">
    <name type="scientific">Caenorhabditis nigoni</name>
    <dbReference type="NCBI Taxonomy" id="1611254"/>
    <lineage>
        <taxon>Eukaryota</taxon>
        <taxon>Metazoa</taxon>
        <taxon>Ecdysozoa</taxon>
        <taxon>Nematoda</taxon>
        <taxon>Chromadorea</taxon>
        <taxon>Rhabditida</taxon>
        <taxon>Rhabditina</taxon>
        <taxon>Rhabditomorpha</taxon>
        <taxon>Rhabditoidea</taxon>
        <taxon>Rhabditidae</taxon>
        <taxon>Peloderinae</taxon>
        <taxon>Caenorhabditis</taxon>
    </lineage>
</organism>
<evidence type="ECO:0000313" key="3">
    <source>
        <dbReference type="Proteomes" id="UP000230233"/>
    </source>
</evidence>
<protein>
    <submittedName>
        <fullName evidence="2">Uncharacterized protein</fullName>
    </submittedName>
</protein>
<evidence type="ECO:0000313" key="2">
    <source>
        <dbReference type="EMBL" id="PIC30099.1"/>
    </source>
</evidence>
<proteinExistence type="predicted"/>
<accession>A0A2G5TS10</accession>